<organism evidence="2">
    <name type="scientific">bioreactor metagenome</name>
    <dbReference type="NCBI Taxonomy" id="1076179"/>
    <lineage>
        <taxon>unclassified sequences</taxon>
        <taxon>metagenomes</taxon>
        <taxon>ecological metagenomes</taxon>
    </lineage>
</organism>
<protein>
    <submittedName>
        <fullName evidence="2">Uncharacterized protein</fullName>
    </submittedName>
</protein>
<feature type="compositionally biased region" description="Low complexity" evidence="1">
    <location>
        <begin position="1177"/>
        <end position="1189"/>
    </location>
</feature>
<feature type="region of interest" description="Disordered" evidence="1">
    <location>
        <begin position="1147"/>
        <end position="1189"/>
    </location>
</feature>
<feature type="region of interest" description="Disordered" evidence="1">
    <location>
        <begin position="1004"/>
        <end position="1028"/>
    </location>
</feature>
<feature type="compositionally biased region" description="Basic and acidic residues" evidence="1">
    <location>
        <begin position="121"/>
        <end position="131"/>
    </location>
</feature>
<name>A0A644YK20_9ZZZZ</name>
<dbReference type="EMBL" id="VSSQ01004844">
    <property type="protein sequence ID" value="MPM26853.1"/>
    <property type="molecule type" value="Genomic_DNA"/>
</dbReference>
<feature type="compositionally biased region" description="Gly residues" evidence="1">
    <location>
        <begin position="734"/>
        <end position="747"/>
    </location>
</feature>
<feature type="region of interest" description="Disordered" evidence="1">
    <location>
        <begin position="357"/>
        <end position="381"/>
    </location>
</feature>
<dbReference type="AlphaFoldDB" id="A0A644YK20"/>
<feature type="region of interest" description="Disordered" evidence="1">
    <location>
        <begin position="218"/>
        <end position="244"/>
    </location>
</feature>
<feature type="region of interest" description="Disordered" evidence="1">
    <location>
        <begin position="83"/>
        <end position="131"/>
    </location>
</feature>
<proteinExistence type="predicted"/>
<accession>A0A644YK20</accession>
<gene>
    <name evidence="2" type="ORF">SDC9_73358</name>
</gene>
<comment type="caution">
    <text evidence="2">The sequence shown here is derived from an EMBL/GenBank/DDBJ whole genome shotgun (WGS) entry which is preliminary data.</text>
</comment>
<evidence type="ECO:0000313" key="2">
    <source>
        <dbReference type="EMBL" id="MPM26853.1"/>
    </source>
</evidence>
<dbReference type="AntiFam" id="ANF00133">
    <property type="entry name" value="Shadow ORF (opposite mccA)"/>
</dbReference>
<feature type="region of interest" description="Disordered" evidence="1">
    <location>
        <begin position="484"/>
        <end position="507"/>
    </location>
</feature>
<evidence type="ECO:0000256" key="1">
    <source>
        <dbReference type="SAM" id="MobiDB-lite"/>
    </source>
</evidence>
<feature type="compositionally biased region" description="Basic and acidic residues" evidence="1">
    <location>
        <begin position="219"/>
        <end position="232"/>
    </location>
</feature>
<feature type="region of interest" description="Disordered" evidence="1">
    <location>
        <begin position="34"/>
        <end position="55"/>
    </location>
</feature>
<reference evidence="2" key="1">
    <citation type="submission" date="2019-08" db="EMBL/GenBank/DDBJ databases">
        <authorList>
            <person name="Kucharzyk K."/>
            <person name="Murdoch R.W."/>
            <person name="Higgins S."/>
            <person name="Loffler F."/>
        </authorList>
    </citation>
    <scope>NUCLEOTIDE SEQUENCE</scope>
</reference>
<feature type="region of interest" description="Disordered" evidence="1">
    <location>
        <begin position="722"/>
        <end position="747"/>
    </location>
</feature>
<sequence>MHPADPLVLGDRALLGGIGRHLGTEGQELDVTCGGAQAHDDPPQPVVPLPAGQHRGEPVGGIGQVDRLGPPDVQLDGRVLARLPPRQPVGDQGRQRTAGGEFAGVTEGGDEPGRAPLEGAARGDHRASVDRGGDHVGELVVGVVAADDHLEDRLVGRDLLRQPLGQEGRGVLGQRRQGGDPLRVVRRVRVGRQGLHLGPGVGQDGGALGIHLGLVEPAEPDRTGQVADRREPALGGPDEPLELGAGGPGVLRLRGGLGDPPVQDRQDHLHVAGHPLLGGEDPRDGVLQRRGAVEGVHTVVAERPGEPLGELRRHPGAVDVEALQVAVELLAVGVDPQLGAGLLAERPVAAQLGQVGEQRDQRDLAGQHVGTSGPGRVAGGEVAVDGVRGGVDVVAEQPRGQVGAQGVGNGCRAGAGLGGRQLDGAGGGGDRGGLALLVLDRLEADQRRHRLDLAAGHHLQLLDPRGERRGHDSLHLHRLEDDHRGTGLDHVADGDRGRDDERGGGRAEHAALVAAHPVGDAVDLDQVHRAVGGGHQPVLLAVDGDPAVDVVEPQQVGVDGDLTDPYAVVAGPGLPGGDGVHDAAQLEVDGASRHRAQLRPSTAGGLQQPGQVDGVLLVVRLDRRGDQRDAGVPVGDQAALGAGAVDPAGVGPADRRAVLEGTADHLGPFEQLQDETLVGGAALDHHGGLGQRATEPTERLLAGAAMGDDLGDHRVEVGRDGVALGDTGVDPDAGTGGQVEAGDPAGRGGEVTVGVLGVQPGLDRVAELGGTFGEAAAVGDVDLCLHQVVLVGDLGDRVLDLEAGVDLEEGELLLLRLVEELHGAGAAVVDRQGEPLGGRLEVSGLLVGEQRGGGLLDHLLVAPLDGAVAHTDRPGRSPAVGDHLDLDMAGAGDELLEEDDTGAEGALGLVAGALVGVGQVTGRPDLADAAAATTGGRLEHQRVADPVRRSQGLLEGVHTAPGPRRDRDADLLGEELAADLVAELAHRVTARADEGDAEALDEIGEGGVLGDEAPADPDRVGAGRGQRPGQQLVVEVRTPARRADRVGLVRLTGEHRRTFGVRVQRDRGDGRLAPPPFRVQIADGVDEPHGGLATIDDSDALDHRYLLVRGGQAPPLSVLRLAPRRRDLPTGTSASTTIRADPMGRIQNRPRSFVGTPHRPCATRRARPFPAGGSQPTTTSSTVTSSCSV</sequence>